<dbReference type="Pfam" id="PF19138">
    <property type="entry name" value="TbsP_N"/>
    <property type="match status" value="1"/>
</dbReference>
<sequence length="276" mass="29802">MTFATQSVRTERNVTEVCHALLDGRSDTILVVGPSPTVIDGLLDALDDHADPPTIRLLAAESVLKAFVRDFTDAATLADFVAADVVSLGVSADLFDGPLVLTDDEVVSVVSTESRSAILSTDDETFVATARQEYTACWENADPFTLRTPPLSRVRETMDEEFGPETTADFERMRASLAHDDASGGLDEVDIALLAAAKNEVLLYNLSTWGESVGLASRATFSRKKTQFEDAGLIDTEKVPIDVGRPRLRLLLGDDRLRDATDVVATAEELLADADV</sequence>
<protein>
    <recommendedName>
        <fullName evidence="5">Transcriptional regulator</fullName>
    </recommendedName>
</protein>
<dbReference type="InterPro" id="IPR056163">
    <property type="entry name" value="TbsP_C"/>
</dbReference>
<dbReference type="InterPro" id="IPR043859">
    <property type="entry name" value="TbsP-like_N"/>
</dbReference>
<gene>
    <name evidence="3" type="ORF">C447_10835</name>
</gene>
<accession>M0LWS7</accession>
<name>M0LWS7_9EURY</name>
<dbReference type="OrthoDB" id="193708at2157"/>
<dbReference type="AlphaFoldDB" id="M0LWS7"/>
<organism evidence="3 4">
    <name type="scientific">Halococcus hamelinensis 100A6</name>
    <dbReference type="NCBI Taxonomy" id="1132509"/>
    <lineage>
        <taxon>Archaea</taxon>
        <taxon>Methanobacteriati</taxon>
        <taxon>Methanobacteriota</taxon>
        <taxon>Stenosarchaea group</taxon>
        <taxon>Halobacteria</taxon>
        <taxon>Halobacteriales</taxon>
        <taxon>Halococcaceae</taxon>
        <taxon>Halococcus</taxon>
    </lineage>
</organism>
<reference evidence="3 4" key="1">
    <citation type="journal article" date="2014" name="PLoS Genet.">
        <title>Phylogenetically driven sequencing of extremely halophilic archaea reveals strategies for static and dynamic osmo-response.</title>
        <authorList>
            <person name="Becker E.A."/>
            <person name="Seitzer P.M."/>
            <person name="Tritt A."/>
            <person name="Larsen D."/>
            <person name="Krusor M."/>
            <person name="Yao A.I."/>
            <person name="Wu D."/>
            <person name="Madern D."/>
            <person name="Eisen J.A."/>
            <person name="Darling A.E."/>
            <person name="Facciotti M.T."/>
        </authorList>
    </citation>
    <scope>NUCLEOTIDE SEQUENCE [LARGE SCALE GENOMIC DNA]</scope>
    <source>
        <strain evidence="3 4">100A6</strain>
    </source>
</reference>
<proteinExistence type="predicted"/>
<evidence type="ECO:0008006" key="5">
    <source>
        <dbReference type="Google" id="ProtNLM"/>
    </source>
</evidence>
<evidence type="ECO:0000259" key="2">
    <source>
        <dbReference type="Pfam" id="PF23336"/>
    </source>
</evidence>
<evidence type="ECO:0000313" key="4">
    <source>
        <dbReference type="Proteomes" id="UP000011566"/>
    </source>
</evidence>
<feature type="domain" description="Transcriptional regulator TbsP N-terminal" evidence="1">
    <location>
        <begin position="8"/>
        <end position="149"/>
    </location>
</feature>
<dbReference type="RefSeq" id="WP_007693759.1">
    <property type="nucleotide sequence ID" value="NZ_AJRK01000414.1"/>
</dbReference>
<feature type="domain" description="Transcriptional regulator TbsP-like C-terminal" evidence="2">
    <location>
        <begin position="150"/>
        <end position="262"/>
    </location>
</feature>
<evidence type="ECO:0000259" key="1">
    <source>
        <dbReference type="Pfam" id="PF19138"/>
    </source>
</evidence>
<dbReference type="Proteomes" id="UP000011566">
    <property type="component" value="Unassembled WGS sequence"/>
</dbReference>
<dbReference type="Pfam" id="PF23336">
    <property type="entry name" value="HTH_TbsP_C"/>
    <property type="match status" value="1"/>
</dbReference>
<keyword evidence="4" id="KW-1185">Reference proteome</keyword>
<dbReference type="PATRIC" id="fig|1132509.6.peg.2448"/>
<evidence type="ECO:0000313" key="3">
    <source>
        <dbReference type="EMBL" id="EMA37926.1"/>
    </source>
</evidence>
<dbReference type="eggNOG" id="arCOG04626">
    <property type="taxonomic scope" value="Archaea"/>
</dbReference>
<dbReference type="EMBL" id="AOMB01000032">
    <property type="protein sequence ID" value="EMA37926.1"/>
    <property type="molecule type" value="Genomic_DNA"/>
</dbReference>
<comment type="caution">
    <text evidence="3">The sequence shown here is derived from an EMBL/GenBank/DDBJ whole genome shotgun (WGS) entry which is preliminary data.</text>
</comment>
<dbReference type="NCBIfam" id="NF047393">
    <property type="entry name" value="TransRegTbspHalo"/>
    <property type="match status" value="1"/>
</dbReference>